<dbReference type="AlphaFoldDB" id="A0A136IZA9"/>
<keyword evidence="4" id="KW-1185">Reference proteome</keyword>
<dbReference type="Proteomes" id="UP000070501">
    <property type="component" value="Unassembled WGS sequence"/>
</dbReference>
<feature type="compositionally biased region" description="Acidic residues" evidence="1">
    <location>
        <begin position="182"/>
        <end position="191"/>
    </location>
</feature>
<sequence length="314" mass="34157">MTSSTQVRRRPLRTYGRQAVPLGATASDTPENPPAKRRRVGEVSDSSLRESDPSKGPEATSRERTVTTAAVHTQKQQTQQQTLSLEKRPSLPAAQAPSLPSASTTRKATITSYFRVVPHLKSDSSSCSEDVTSSTPPAVVVATSSPSSPPTIGRQLEESRAKRKPRRLTTKTKPRTYAANASDDEEEDGRDDDGNQMSTRRGKKGAVLPAAQVDASVMAATSLSSLNSASADMANMMNAAAKSSTAHPQRRKQRPEAMIQQTLSLSMSEKGFTECAECSMLYNPLHEKDRRLHARQHAVVMKAREQQKENDGDE</sequence>
<evidence type="ECO:0000256" key="1">
    <source>
        <dbReference type="SAM" id="MobiDB-lite"/>
    </source>
</evidence>
<dbReference type="InParanoid" id="A0A136IZA9"/>
<dbReference type="InterPro" id="IPR028005">
    <property type="entry name" value="AcTrfase_ESCO_Znf_dom"/>
</dbReference>
<feature type="compositionally biased region" description="Basic and acidic residues" evidence="1">
    <location>
        <begin position="47"/>
        <end position="65"/>
    </location>
</feature>
<evidence type="ECO:0000313" key="4">
    <source>
        <dbReference type="Proteomes" id="UP000070501"/>
    </source>
</evidence>
<feature type="compositionally biased region" description="Basic residues" evidence="1">
    <location>
        <begin position="161"/>
        <end position="174"/>
    </location>
</feature>
<feature type="compositionally biased region" description="Low complexity" evidence="1">
    <location>
        <begin position="66"/>
        <end position="82"/>
    </location>
</feature>
<dbReference type="Pfam" id="PF13878">
    <property type="entry name" value="zf-C2H2_3"/>
    <property type="match status" value="1"/>
</dbReference>
<evidence type="ECO:0000259" key="2">
    <source>
        <dbReference type="Pfam" id="PF13878"/>
    </source>
</evidence>
<name>A0A136IZA9_9PEZI</name>
<accession>A0A136IZA9</accession>
<feature type="region of interest" description="Disordered" evidence="1">
    <location>
        <begin position="1"/>
        <end position="107"/>
    </location>
</feature>
<feature type="region of interest" description="Disordered" evidence="1">
    <location>
        <begin position="121"/>
        <end position="207"/>
    </location>
</feature>
<dbReference type="EMBL" id="KQ964253">
    <property type="protein sequence ID" value="KXJ90277.1"/>
    <property type="molecule type" value="Genomic_DNA"/>
</dbReference>
<dbReference type="OrthoDB" id="5231968at2759"/>
<feature type="compositionally biased region" description="Low complexity" evidence="1">
    <location>
        <begin position="90"/>
        <end position="103"/>
    </location>
</feature>
<feature type="compositionally biased region" description="Low complexity" evidence="1">
    <location>
        <begin position="123"/>
        <end position="146"/>
    </location>
</feature>
<feature type="domain" description="N-acetyltransferase ESCO zinc-finger" evidence="2">
    <location>
        <begin position="260"/>
        <end position="298"/>
    </location>
</feature>
<gene>
    <name evidence="3" type="ORF">Micbo1qcDRAFT_74596</name>
</gene>
<reference evidence="4" key="1">
    <citation type="submission" date="2016-02" db="EMBL/GenBank/DDBJ databases">
        <title>Draft genome sequence of Microdochium bolleyi, a fungal endophyte of beachgrass.</title>
        <authorList>
            <consortium name="DOE Joint Genome Institute"/>
            <person name="David A.S."/>
            <person name="May G."/>
            <person name="Haridas S."/>
            <person name="Lim J."/>
            <person name="Wang M."/>
            <person name="Labutti K."/>
            <person name="Lipzen A."/>
            <person name="Barry K."/>
            <person name="Grigoriev I.V."/>
        </authorList>
    </citation>
    <scope>NUCLEOTIDE SEQUENCE [LARGE SCALE GENOMIC DNA]</scope>
    <source>
        <strain evidence="4">J235TASD1</strain>
    </source>
</reference>
<proteinExistence type="predicted"/>
<organism evidence="3 4">
    <name type="scientific">Microdochium bolleyi</name>
    <dbReference type="NCBI Taxonomy" id="196109"/>
    <lineage>
        <taxon>Eukaryota</taxon>
        <taxon>Fungi</taxon>
        <taxon>Dikarya</taxon>
        <taxon>Ascomycota</taxon>
        <taxon>Pezizomycotina</taxon>
        <taxon>Sordariomycetes</taxon>
        <taxon>Xylariomycetidae</taxon>
        <taxon>Xylariales</taxon>
        <taxon>Microdochiaceae</taxon>
        <taxon>Microdochium</taxon>
    </lineage>
</organism>
<evidence type="ECO:0000313" key="3">
    <source>
        <dbReference type="EMBL" id="KXJ90277.1"/>
    </source>
</evidence>
<protein>
    <recommendedName>
        <fullName evidence="2">N-acetyltransferase ESCO zinc-finger domain-containing protein</fullName>
    </recommendedName>
</protein>